<dbReference type="PANTHER" id="PTHR48022">
    <property type="entry name" value="PLASTIDIC GLUCOSE TRANSPORTER 4"/>
    <property type="match status" value="1"/>
</dbReference>
<feature type="domain" description="Major facilitator superfamily (MFS) profile" evidence="9">
    <location>
        <begin position="1"/>
        <end position="434"/>
    </location>
</feature>
<dbReference type="GeneID" id="19162247"/>
<accession>W9XT76</accession>
<feature type="transmembrane region" description="Helical" evidence="8">
    <location>
        <begin position="380"/>
        <end position="400"/>
    </location>
</feature>
<dbReference type="OrthoDB" id="4540492at2759"/>
<protein>
    <recommendedName>
        <fullName evidence="9">Major facilitator superfamily (MFS) profile domain-containing protein</fullName>
    </recommendedName>
</protein>
<dbReference type="PROSITE" id="PS00217">
    <property type="entry name" value="SUGAR_TRANSPORT_2"/>
    <property type="match status" value="1"/>
</dbReference>
<evidence type="ECO:0000256" key="7">
    <source>
        <dbReference type="RuleBase" id="RU003346"/>
    </source>
</evidence>
<dbReference type="NCBIfam" id="TIGR00879">
    <property type="entry name" value="SP"/>
    <property type="match status" value="1"/>
</dbReference>
<evidence type="ECO:0000256" key="5">
    <source>
        <dbReference type="ARBA" id="ARBA00022989"/>
    </source>
</evidence>
<keyword evidence="6 8" id="KW-0472">Membrane</keyword>
<dbReference type="InterPro" id="IPR005828">
    <property type="entry name" value="MFS_sugar_transport-like"/>
</dbReference>
<sequence>MATPRSSLVTVALLLWNGLNILPSYTDYFHLNTTTLAVQSAIGWAGLACAGFFFGQVTDWLGRKKAMWISAAITLIGAILQTASQNVAMFVVSRFIVGVGNGCAFLCAPVYLAEVLPLKWRGVGLGLFMACFYVGGLLAAGITYCTAKMQSTWAWRLPSAIQGVLTVISVTVLPFVPETPRWLMYHVRPEEALRAIAATHGDGNHEGALVLATYKEIVDSIAEEKKASKLSAFELLKNKQSVRRLMLCTSVAVITMCSGNNIISFYLGKMLTNAGITNSNTQLEINIILNAWCLVVALVGTFLVDSVGRKPLGIISCVLMTIFIFLVGALTKVYGDSTNNSGIYGTVATIFLFQGSYSLAWTPLAMLYPPEVLNYSVRSVGMGVYTFLTNGFGLMVTMAFPYALDAIGWKTYMINGVWDVLQIGYVVYYWVETKGKTLEEIDELFGGADHLTGPRIQEVLQGIEPHLALDGTDVVVADGKQAIHKTTSKE</sequence>
<name>W9XT76_9EURO</name>
<evidence type="ECO:0000313" key="11">
    <source>
        <dbReference type="Proteomes" id="UP000019484"/>
    </source>
</evidence>
<feature type="transmembrane region" description="Helical" evidence="8">
    <location>
        <begin position="36"/>
        <end position="54"/>
    </location>
</feature>
<dbReference type="PROSITE" id="PS50850">
    <property type="entry name" value="MFS"/>
    <property type="match status" value="1"/>
</dbReference>
<organism evidence="10 11">
    <name type="scientific">Capronia coronata CBS 617.96</name>
    <dbReference type="NCBI Taxonomy" id="1182541"/>
    <lineage>
        <taxon>Eukaryota</taxon>
        <taxon>Fungi</taxon>
        <taxon>Dikarya</taxon>
        <taxon>Ascomycota</taxon>
        <taxon>Pezizomycotina</taxon>
        <taxon>Eurotiomycetes</taxon>
        <taxon>Chaetothyriomycetidae</taxon>
        <taxon>Chaetothyriales</taxon>
        <taxon>Herpotrichiellaceae</taxon>
        <taxon>Capronia</taxon>
    </lineage>
</organism>
<dbReference type="HOGENOM" id="CLU_001265_30_13_1"/>
<feature type="transmembrane region" description="Helical" evidence="8">
    <location>
        <begin position="95"/>
        <end position="113"/>
    </location>
</feature>
<dbReference type="Proteomes" id="UP000019484">
    <property type="component" value="Unassembled WGS sequence"/>
</dbReference>
<dbReference type="SUPFAM" id="SSF103473">
    <property type="entry name" value="MFS general substrate transporter"/>
    <property type="match status" value="1"/>
</dbReference>
<feature type="transmembrane region" description="Helical" evidence="8">
    <location>
        <begin position="311"/>
        <end position="331"/>
    </location>
</feature>
<comment type="similarity">
    <text evidence="2 7">Belongs to the major facilitator superfamily. Sugar transporter (TC 2.A.1.1) family.</text>
</comment>
<feature type="transmembrane region" description="Helical" evidence="8">
    <location>
        <begin position="66"/>
        <end position="83"/>
    </location>
</feature>
<evidence type="ECO:0000313" key="10">
    <source>
        <dbReference type="EMBL" id="EXJ83762.1"/>
    </source>
</evidence>
<dbReference type="GO" id="GO:0016020">
    <property type="term" value="C:membrane"/>
    <property type="evidence" value="ECO:0007669"/>
    <property type="project" value="UniProtKB-SubCell"/>
</dbReference>
<feature type="transmembrane region" description="Helical" evidence="8">
    <location>
        <begin position="153"/>
        <end position="176"/>
    </location>
</feature>
<dbReference type="AlphaFoldDB" id="W9XT76"/>
<comment type="caution">
    <text evidence="10">The sequence shown here is derived from an EMBL/GenBank/DDBJ whole genome shotgun (WGS) entry which is preliminary data.</text>
</comment>
<dbReference type="EMBL" id="AMWN01000006">
    <property type="protein sequence ID" value="EXJ83762.1"/>
    <property type="molecule type" value="Genomic_DNA"/>
</dbReference>
<dbReference type="FunFam" id="1.20.1250.20:FF:000134">
    <property type="entry name" value="MFS sugar transporter protein"/>
    <property type="match status" value="1"/>
</dbReference>
<feature type="transmembrane region" description="Helical" evidence="8">
    <location>
        <begin position="125"/>
        <end position="147"/>
    </location>
</feature>
<dbReference type="InterPro" id="IPR050360">
    <property type="entry name" value="MFS_Sugar_Transporters"/>
</dbReference>
<keyword evidence="11" id="KW-1185">Reference proteome</keyword>
<dbReference type="Pfam" id="PF00083">
    <property type="entry name" value="Sugar_tr"/>
    <property type="match status" value="1"/>
</dbReference>
<dbReference type="PANTHER" id="PTHR48022:SF31">
    <property type="entry name" value="HEXOSE TRANSPORTER"/>
    <property type="match status" value="1"/>
</dbReference>
<dbReference type="eggNOG" id="KOG0254">
    <property type="taxonomic scope" value="Eukaryota"/>
</dbReference>
<evidence type="ECO:0000256" key="2">
    <source>
        <dbReference type="ARBA" id="ARBA00010992"/>
    </source>
</evidence>
<evidence type="ECO:0000259" key="9">
    <source>
        <dbReference type="PROSITE" id="PS50850"/>
    </source>
</evidence>
<feature type="transmembrane region" description="Helical" evidence="8">
    <location>
        <begin position="412"/>
        <end position="431"/>
    </location>
</feature>
<proteinExistence type="inferred from homology"/>
<evidence type="ECO:0000256" key="4">
    <source>
        <dbReference type="ARBA" id="ARBA00022692"/>
    </source>
</evidence>
<keyword evidence="4 8" id="KW-0812">Transmembrane</keyword>
<dbReference type="InterPro" id="IPR020846">
    <property type="entry name" value="MFS_dom"/>
</dbReference>
<comment type="subcellular location">
    <subcellularLocation>
        <location evidence="1">Membrane</location>
        <topology evidence="1">Multi-pass membrane protein</topology>
    </subcellularLocation>
</comment>
<gene>
    <name evidence="10" type="ORF">A1O1_07389</name>
</gene>
<evidence type="ECO:0000256" key="1">
    <source>
        <dbReference type="ARBA" id="ARBA00004141"/>
    </source>
</evidence>
<dbReference type="Gene3D" id="1.20.1250.20">
    <property type="entry name" value="MFS general substrate transporter like domains"/>
    <property type="match status" value="1"/>
</dbReference>
<keyword evidence="3 7" id="KW-0813">Transport</keyword>
<evidence type="ECO:0000256" key="3">
    <source>
        <dbReference type="ARBA" id="ARBA00022448"/>
    </source>
</evidence>
<dbReference type="InterPro" id="IPR005829">
    <property type="entry name" value="Sugar_transporter_CS"/>
</dbReference>
<evidence type="ECO:0000256" key="6">
    <source>
        <dbReference type="ARBA" id="ARBA00023136"/>
    </source>
</evidence>
<feature type="transmembrane region" description="Helical" evidence="8">
    <location>
        <begin position="287"/>
        <end position="304"/>
    </location>
</feature>
<dbReference type="InterPro" id="IPR003663">
    <property type="entry name" value="Sugar/inositol_transpt"/>
</dbReference>
<evidence type="ECO:0000256" key="8">
    <source>
        <dbReference type="SAM" id="Phobius"/>
    </source>
</evidence>
<feature type="transmembrane region" description="Helical" evidence="8">
    <location>
        <begin position="245"/>
        <end position="267"/>
    </location>
</feature>
<reference evidence="10 11" key="1">
    <citation type="submission" date="2013-03" db="EMBL/GenBank/DDBJ databases">
        <title>The Genome Sequence of Capronia coronata CBS 617.96.</title>
        <authorList>
            <consortium name="The Broad Institute Genomics Platform"/>
            <person name="Cuomo C."/>
            <person name="de Hoog S."/>
            <person name="Gorbushina A."/>
            <person name="Walker B."/>
            <person name="Young S.K."/>
            <person name="Zeng Q."/>
            <person name="Gargeya S."/>
            <person name="Fitzgerald M."/>
            <person name="Haas B."/>
            <person name="Abouelleil A."/>
            <person name="Allen A.W."/>
            <person name="Alvarado L."/>
            <person name="Arachchi H.M."/>
            <person name="Berlin A.M."/>
            <person name="Chapman S.B."/>
            <person name="Gainer-Dewar J."/>
            <person name="Goldberg J."/>
            <person name="Griggs A."/>
            <person name="Gujja S."/>
            <person name="Hansen M."/>
            <person name="Howarth C."/>
            <person name="Imamovic A."/>
            <person name="Ireland A."/>
            <person name="Larimer J."/>
            <person name="McCowan C."/>
            <person name="Murphy C."/>
            <person name="Pearson M."/>
            <person name="Poon T.W."/>
            <person name="Priest M."/>
            <person name="Roberts A."/>
            <person name="Saif S."/>
            <person name="Shea T."/>
            <person name="Sisk P."/>
            <person name="Sykes S."/>
            <person name="Wortman J."/>
            <person name="Nusbaum C."/>
            <person name="Birren B."/>
        </authorList>
    </citation>
    <scope>NUCLEOTIDE SEQUENCE [LARGE SCALE GENOMIC DNA]</scope>
    <source>
        <strain evidence="10 11">CBS 617.96</strain>
    </source>
</reference>
<keyword evidence="5 8" id="KW-1133">Transmembrane helix</keyword>
<dbReference type="RefSeq" id="XP_007726448.1">
    <property type="nucleotide sequence ID" value="XM_007728258.1"/>
</dbReference>
<dbReference type="InterPro" id="IPR036259">
    <property type="entry name" value="MFS_trans_sf"/>
</dbReference>
<feature type="transmembrane region" description="Helical" evidence="8">
    <location>
        <begin position="343"/>
        <end position="368"/>
    </location>
</feature>
<dbReference type="GO" id="GO:0005351">
    <property type="term" value="F:carbohydrate:proton symporter activity"/>
    <property type="evidence" value="ECO:0007669"/>
    <property type="project" value="TreeGrafter"/>
</dbReference>